<name>A0A4Z0GRZ9_9BACL</name>
<accession>A0A4Z0GRZ9</accession>
<comment type="caution">
    <text evidence="6">The sequence shown here is derived from an EMBL/GenBank/DDBJ whole genome shotgun (WGS) entry which is preliminary data.</text>
</comment>
<evidence type="ECO:0000256" key="3">
    <source>
        <dbReference type="ARBA" id="ARBA00023125"/>
    </source>
</evidence>
<feature type="domain" description="HTH lysR-type" evidence="5">
    <location>
        <begin position="1"/>
        <end position="58"/>
    </location>
</feature>
<sequence>MEIKDLILFKAVAGEGSISRTAQKLNYVQSTVTMRIKQLEHELRAPLFIRNGKGVEMTENGKALLPYAEQMIQLMEQTVNTLRSRSIQPSGTLKIGATESTAAVRLPQLLAGYCNNFPEVDLILETHTSTELIRLVAERKLEGAFVAGIVHHPELNAQLFRNEELILISKHSLSSFRDIGASNLIVFSHGCSYRSNLEKWLHEEAIFPQRILEFGSIEAIIGCVKAGMGIAVMMKAIVDDPELVQIPLPEKYASVPTQFITRKDSYISPALQEFLLVTQKDTYNT</sequence>
<dbReference type="EMBL" id="SRJD01000005">
    <property type="protein sequence ID" value="TGA98985.1"/>
    <property type="molecule type" value="Genomic_DNA"/>
</dbReference>
<evidence type="ECO:0000313" key="7">
    <source>
        <dbReference type="Proteomes" id="UP000298347"/>
    </source>
</evidence>
<reference evidence="6 7" key="1">
    <citation type="journal article" date="2015" name="Int. J. Syst. Evol. Microbiol.">
        <title>Sporolactobacillus shoreae sp. nov. and Sporolactobacillus spathodeae sp. nov., two spore-forming lactic acid bacteria isolated from tree barks in Thailand.</title>
        <authorList>
            <person name="Thamacharoensuk T."/>
            <person name="Kitahara M."/>
            <person name="Ohkuma M."/>
            <person name="Thongchul N."/>
            <person name="Tanasupawat S."/>
        </authorList>
    </citation>
    <scope>NUCLEOTIDE SEQUENCE [LARGE SCALE GENOMIC DNA]</scope>
    <source>
        <strain evidence="6 7">BK92</strain>
    </source>
</reference>
<gene>
    <name evidence="6" type="ORF">E4665_06600</name>
</gene>
<evidence type="ECO:0000259" key="5">
    <source>
        <dbReference type="PROSITE" id="PS50931"/>
    </source>
</evidence>
<dbReference type="Gene3D" id="1.10.10.10">
    <property type="entry name" value="Winged helix-like DNA-binding domain superfamily/Winged helix DNA-binding domain"/>
    <property type="match status" value="1"/>
</dbReference>
<keyword evidence="3" id="KW-0238">DNA-binding</keyword>
<organism evidence="6 7">
    <name type="scientific">Sporolactobacillus shoreae</name>
    <dbReference type="NCBI Taxonomy" id="1465501"/>
    <lineage>
        <taxon>Bacteria</taxon>
        <taxon>Bacillati</taxon>
        <taxon>Bacillota</taxon>
        <taxon>Bacilli</taxon>
        <taxon>Bacillales</taxon>
        <taxon>Sporolactobacillaceae</taxon>
        <taxon>Sporolactobacillus</taxon>
    </lineage>
</organism>
<dbReference type="InterPro" id="IPR000847">
    <property type="entry name" value="LysR_HTH_N"/>
</dbReference>
<dbReference type="FunFam" id="1.10.10.10:FF:000001">
    <property type="entry name" value="LysR family transcriptional regulator"/>
    <property type="match status" value="1"/>
</dbReference>
<dbReference type="Pfam" id="PF03466">
    <property type="entry name" value="LysR_substrate"/>
    <property type="match status" value="1"/>
</dbReference>
<evidence type="ECO:0000313" key="6">
    <source>
        <dbReference type="EMBL" id="TGA98985.1"/>
    </source>
</evidence>
<dbReference type="CDD" id="cd08442">
    <property type="entry name" value="PBP2_YofA_SoxR_like"/>
    <property type="match status" value="1"/>
</dbReference>
<evidence type="ECO:0000256" key="1">
    <source>
        <dbReference type="ARBA" id="ARBA00009437"/>
    </source>
</evidence>
<dbReference type="Proteomes" id="UP000298347">
    <property type="component" value="Unassembled WGS sequence"/>
</dbReference>
<dbReference type="InterPro" id="IPR036390">
    <property type="entry name" value="WH_DNA-bd_sf"/>
</dbReference>
<evidence type="ECO:0000256" key="4">
    <source>
        <dbReference type="ARBA" id="ARBA00023163"/>
    </source>
</evidence>
<dbReference type="AlphaFoldDB" id="A0A4Z0GRZ9"/>
<dbReference type="PANTHER" id="PTHR30126">
    <property type="entry name" value="HTH-TYPE TRANSCRIPTIONAL REGULATOR"/>
    <property type="match status" value="1"/>
</dbReference>
<proteinExistence type="inferred from homology"/>
<keyword evidence="2" id="KW-0805">Transcription regulation</keyword>
<dbReference type="Gene3D" id="3.40.190.290">
    <property type="match status" value="1"/>
</dbReference>
<protein>
    <submittedName>
        <fullName evidence="6">LysR family transcriptional regulator</fullName>
    </submittedName>
</protein>
<dbReference type="SUPFAM" id="SSF53850">
    <property type="entry name" value="Periplasmic binding protein-like II"/>
    <property type="match status" value="1"/>
</dbReference>
<dbReference type="GO" id="GO:0000976">
    <property type="term" value="F:transcription cis-regulatory region binding"/>
    <property type="evidence" value="ECO:0007669"/>
    <property type="project" value="TreeGrafter"/>
</dbReference>
<keyword evidence="7" id="KW-1185">Reference proteome</keyword>
<dbReference type="InterPro" id="IPR036388">
    <property type="entry name" value="WH-like_DNA-bd_sf"/>
</dbReference>
<keyword evidence="4" id="KW-0804">Transcription</keyword>
<dbReference type="SUPFAM" id="SSF46785">
    <property type="entry name" value="Winged helix' DNA-binding domain"/>
    <property type="match status" value="1"/>
</dbReference>
<dbReference type="Pfam" id="PF00126">
    <property type="entry name" value="HTH_1"/>
    <property type="match status" value="1"/>
</dbReference>
<dbReference type="PROSITE" id="PS50931">
    <property type="entry name" value="HTH_LYSR"/>
    <property type="match status" value="1"/>
</dbReference>
<dbReference type="PANTHER" id="PTHR30126:SF40">
    <property type="entry name" value="HTH-TYPE TRANSCRIPTIONAL REGULATOR GLTR"/>
    <property type="match status" value="1"/>
</dbReference>
<evidence type="ECO:0000256" key="2">
    <source>
        <dbReference type="ARBA" id="ARBA00023015"/>
    </source>
</evidence>
<dbReference type="GO" id="GO:0003700">
    <property type="term" value="F:DNA-binding transcription factor activity"/>
    <property type="evidence" value="ECO:0007669"/>
    <property type="project" value="InterPro"/>
</dbReference>
<dbReference type="RefSeq" id="WP_135348005.1">
    <property type="nucleotide sequence ID" value="NZ_SRJD01000005.1"/>
</dbReference>
<dbReference type="InterPro" id="IPR005119">
    <property type="entry name" value="LysR_subst-bd"/>
</dbReference>
<comment type="similarity">
    <text evidence="1">Belongs to the LysR transcriptional regulatory family.</text>
</comment>
<dbReference type="OrthoDB" id="8479357at2"/>